<proteinExistence type="predicted"/>
<dbReference type="AlphaFoldDB" id="A0A0N4UMF9"/>
<dbReference type="WBParaSite" id="DME_0000903201-mRNA-1">
    <property type="protein sequence ID" value="DME_0000903201-mRNA-1"/>
    <property type="gene ID" value="DME_0000903201"/>
</dbReference>
<protein>
    <submittedName>
        <fullName evidence="4">Non-specific serine/threonine protein kinase</fullName>
    </submittedName>
</protein>
<name>A0A0N4UMF9_DRAME</name>
<sequence>MYEGTVGVHKKDLHIHITEKHLVTQLFNIGKRKLFSQLMMDQLCATFQIQDIQKEETRRDAMQQTGKLEAIFQYRRYKAES</sequence>
<organism evidence="2 4">
    <name type="scientific">Dracunculus medinensis</name>
    <name type="common">Guinea worm</name>
    <dbReference type="NCBI Taxonomy" id="318479"/>
    <lineage>
        <taxon>Eukaryota</taxon>
        <taxon>Metazoa</taxon>
        <taxon>Ecdysozoa</taxon>
        <taxon>Nematoda</taxon>
        <taxon>Chromadorea</taxon>
        <taxon>Rhabditida</taxon>
        <taxon>Spirurina</taxon>
        <taxon>Dracunculoidea</taxon>
        <taxon>Dracunculidae</taxon>
        <taxon>Dracunculus</taxon>
    </lineage>
</organism>
<gene>
    <name evidence="1" type="ORF">DME_LOCUS2822</name>
</gene>
<evidence type="ECO:0000313" key="1">
    <source>
        <dbReference type="EMBL" id="VDN52849.1"/>
    </source>
</evidence>
<reference evidence="1 3" key="2">
    <citation type="submission" date="2018-11" db="EMBL/GenBank/DDBJ databases">
        <authorList>
            <consortium name="Pathogen Informatics"/>
        </authorList>
    </citation>
    <scope>NUCLEOTIDE SEQUENCE [LARGE SCALE GENOMIC DNA]</scope>
</reference>
<keyword evidence="3" id="KW-1185">Reference proteome</keyword>
<dbReference type="EMBL" id="UYYG01000082">
    <property type="protein sequence ID" value="VDN52849.1"/>
    <property type="molecule type" value="Genomic_DNA"/>
</dbReference>
<dbReference type="Proteomes" id="UP000038040">
    <property type="component" value="Unplaced"/>
</dbReference>
<evidence type="ECO:0000313" key="3">
    <source>
        <dbReference type="Proteomes" id="UP000274756"/>
    </source>
</evidence>
<dbReference type="Proteomes" id="UP000274756">
    <property type="component" value="Unassembled WGS sequence"/>
</dbReference>
<accession>A0A0N4UMF9</accession>
<evidence type="ECO:0000313" key="4">
    <source>
        <dbReference type="WBParaSite" id="DME_0000903201-mRNA-1"/>
    </source>
</evidence>
<evidence type="ECO:0000313" key="2">
    <source>
        <dbReference type="Proteomes" id="UP000038040"/>
    </source>
</evidence>
<reference evidence="4" key="1">
    <citation type="submission" date="2017-02" db="UniProtKB">
        <authorList>
            <consortium name="WormBaseParasite"/>
        </authorList>
    </citation>
    <scope>IDENTIFICATION</scope>
</reference>